<proteinExistence type="predicted"/>
<dbReference type="PATRIC" id="fig|1423796.3.peg.1011"/>
<evidence type="ECO:0000313" key="2">
    <source>
        <dbReference type="Proteomes" id="UP000051638"/>
    </source>
</evidence>
<accession>A0A0R2DA21</accession>
<dbReference type="STRING" id="1423796.FC24_GL000990"/>
<evidence type="ECO:0000313" key="1">
    <source>
        <dbReference type="EMBL" id="KRM98756.1"/>
    </source>
</evidence>
<dbReference type="EMBL" id="AYYI01000026">
    <property type="protein sequence ID" value="KRM98756.1"/>
    <property type="molecule type" value="Genomic_DNA"/>
</dbReference>
<dbReference type="Proteomes" id="UP000051638">
    <property type="component" value="Unassembled WGS sequence"/>
</dbReference>
<keyword evidence="2" id="KW-1185">Reference proteome</keyword>
<name>A0A0R2DA21_9LACO</name>
<sequence>MTQTLKFKNVELVAVGNLLGALNLKSKASRGRSKLLKLIVAKNEEYAADRKEALEPYFDDGQVIKTEEQEARKVAFELENEATVITITEYVEKLKSLYEAIKDYPYELKNQDATAYDLLMDQLEENFEGSNNDGN</sequence>
<organism evidence="1 2">
    <name type="scientific">Loigolactobacillus rennini DSM 20253</name>
    <dbReference type="NCBI Taxonomy" id="1423796"/>
    <lineage>
        <taxon>Bacteria</taxon>
        <taxon>Bacillati</taxon>
        <taxon>Bacillota</taxon>
        <taxon>Bacilli</taxon>
        <taxon>Lactobacillales</taxon>
        <taxon>Lactobacillaceae</taxon>
        <taxon>Loigolactobacillus</taxon>
    </lineage>
</organism>
<dbReference type="RefSeq" id="WP_057873625.1">
    <property type="nucleotide sequence ID" value="NZ_AYYI01000026.1"/>
</dbReference>
<reference evidence="1 2" key="1">
    <citation type="journal article" date="2015" name="Genome Announc.">
        <title>Expanding the biotechnology potential of lactobacilli through comparative genomics of 213 strains and associated genera.</title>
        <authorList>
            <person name="Sun Z."/>
            <person name="Harris H.M."/>
            <person name="McCann A."/>
            <person name="Guo C."/>
            <person name="Argimon S."/>
            <person name="Zhang W."/>
            <person name="Yang X."/>
            <person name="Jeffery I.B."/>
            <person name="Cooney J.C."/>
            <person name="Kagawa T.F."/>
            <person name="Liu W."/>
            <person name="Song Y."/>
            <person name="Salvetti E."/>
            <person name="Wrobel A."/>
            <person name="Rasinkangas P."/>
            <person name="Parkhill J."/>
            <person name="Rea M.C."/>
            <person name="O'Sullivan O."/>
            <person name="Ritari J."/>
            <person name="Douillard F.P."/>
            <person name="Paul Ross R."/>
            <person name="Yang R."/>
            <person name="Briner A.E."/>
            <person name="Felis G.E."/>
            <person name="de Vos W.M."/>
            <person name="Barrangou R."/>
            <person name="Klaenhammer T.R."/>
            <person name="Caufield P.W."/>
            <person name="Cui Y."/>
            <person name="Zhang H."/>
            <person name="O'Toole P.W."/>
        </authorList>
    </citation>
    <scope>NUCLEOTIDE SEQUENCE [LARGE SCALE GENOMIC DNA]</scope>
    <source>
        <strain evidence="1 2">DSM 20253</strain>
    </source>
</reference>
<comment type="caution">
    <text evidence="1">The sequence shown here is derived from an EMBL/GenBank/DDBJ whole genome shotgun (WGS) entry which is preliminary data.</text>
</comment>
<protein>
    <submittedName>
        <fullName evidence="1">Uncharacterized protein</fullName>
    </submittedName>
</protein>
<dbReference type="OrthoDB" id="2296783at2"/>
<gene>
    <name evidence="1" type="ORF">FC24_GL000990</name>
</gene>
<dbReference type="AlphaFoldDB" id="A0A0R2DA21"/>